<dbReference type="InterPro" id="IPR002861">
    <property type="entry name" value="Reeler_dom"/>
</dbReference>
<reference evidence="17" key="1">
    <citation type="submission" date="2025-08" db="UniProtKB">
        <authorList>
            <consortium name="RefSeq"/>
        </authorList>
    </citation>
    <scope>IDENTIFICATION</scope>
    <source>
        <strain evidence="17">11010-0011.00</strain>
        <tissue evidence="17">Whole body</tissue>
    </source>
</reference>
<keyword evidence="10" id="KW-0325">Glycoprotein</keyword>
<comment type="subcellular location">
    <subcellularLocation>
        <location evidence="2">Membrane</location>
        <topology evidence="2">Multi-pass membrane protein</topology>
    </subcellularLocation>
</comment>
<feature type="transmembrane region" description="Helical" evidence="11">
    <location>
        <begin position="622"/>
        <end position="645"/>
    </location>
</feature>
<dbReference type="Gene3D" id="2.60.40.4060">
    <property type="entry name" value="Reeler domain"/>
    <property type="match status" value="1"/>
</dbReference>
<evidence type="ECO:0000256" key="1">
    <source>
        <dbReference type="ARBA" id="ARBA00001970"/>
    </source>
</evidence>
<proteinExistence type="inferred from homology"/>
<feature type="domain" description="Cytochrome b561" evidence="14">
    <location>
        <begin position="368"/>
        <end position="566"/>
    </location>
</feature>
<evidence type="ECO:0000313" key="16">
    <source>
        <dbReference type="Proteomes" id="UP000504634"/>
    </source>
</evidence>
<evidence type="ECO:0000259" key="13">
    <source>
        <dbReference type="PROSITE" id="PS50836"/>
    </source>
</evidence>
<dbReference type="SMART" id="SM00664">
    <property type="entry name" value="DoH"/>
    <property type="match status" value="1"/>
</dbReference>
<evidence type="ECO:0000256" key="10">
    <source>
        <dbReference type="ARBA" id="ARBA00023180"/>
    </source>
</evidence>
<feature type="transmembrane region" description="Helical" evidence="11">
    <location>
        <begin position="541"/>
        <end position="566"/>
    </location>
</feature>
<feature type="transmembrane region" description="Helical" evidence="11">
    <location>
        <begin position="508"/>
        <end position="529"/>
    </location>
</feature>
<sequence>MSALWLRTRVLGALVVLHIVGSWTPGMSLPQGAPETVCDTMLPFHGGGILPANSVSPFSIETSTSVIGQGQTLRVDVTGVPTGLSFGGFMIQARNRNPPYQIIGQFGPSRDGTVKLMNCENSVNNSATHSNAGAKSQVSLEWESPVDFMGQVVFNATVAQSYTDFWVGVPSNPVQVVRRDVAPPSVASAPTSGGYNPTTRQPYVPPSYVAPNVVATVADPFYNNCGVSKTCFGFPNGCMATKSCTSLSAVTVRGDIYEFELQSGKGTNAAYVAVGLSEDAKMGDDFTIECVPENGRVSMYSSYTSGSPYGVSRAGVPQNTARLVEASVVDGVIYCKVQRDPVTVVQGRTFDLRNNMYHLLVASGTGLKENGVGYHDIGRLPSGSPINLAVVQELGGSSMLLVRLHGAFMIVAWIGTTSLGIIFARYFKQTWVGSQTCGKDQWFAWHRMLMVTTWSLTVVAYILIWVELKRAVWHAHAVTGLITVILCFLQPIGALFRPGPNDKKRPYFNWGHWLGGNLAHILSIVTIFFSVKLPKAELPEWMDWILVGFVVVHVLVHLIFSICLCINHWQVGGIASDRQQTQRINTFQMGDISHHHQHAMRNGMSMERKMDAPYGALRKGLLSVYSVILVLFVVALILIVVLAPIEEFFKSSP</sequence>
<keyword evidence="4" id="KW-0813">Transport</keyword>
<evidence type="ECO:0000256" key="11">
    <source>
        <dbReference type="SAM" id="Phobius"/>
    </source>
</evidence>
<dbReference type="CDD" id="cd08544">
    <property type="entry name" value="Reeler"/>
    <property type="match status" value="1"/>
</dbReference>
<keyword evidence="7 11" id="KW-1133">Transmembrane helix</keyword>
<protein>
    <submittedName>
        <fullName evidence="17">Ferric-chelate reductase 1 homolog isoform X1</fullName>
    </submittedName>
</protein>
<evidence type="ECO:0000256" key="5">
    <source>
        <dbReference type="ARBA" id="ARBA00022692"/>
    </source>
</evidence>
<evidence type="ECO:0000256" key="6">
    <source>
        <dbReference type="ARBA" id="ARBA00022982"/>
    </source>
</evidence>
<dbReference type="AlphaFoldDB" id="A0A6J2UD49"/>
<dbReference type="Pfam" id="PF02014">
    <property type="entry name" value="Reeler"/>
    <property type="match status" value="1"/>
</dbReference>
<evidence type="ECO:0000256" key="8">
    <source>
        <dbReference type="ARBA" id="ARBA00023004"/>
    </source>
</evidence>
<dbReference type="InterPro" id="IPR051237">
    <property type="entry name" value="Ferric-chelate_Red/DefProt"/>
</dbReference>
<evidence type="ECO:0000256" key="4">
    <source>
        <dbReference type="ARBA" id="ARBA00022448"/>
    </source>
</evidence>
<dbReference type="GeneID" id="115632911"/>
<dbReference type="PROSITE" id="PS50939">
    <property type="entry name" value="CYTOCHROME_B561"/>
    <property type="match status" value="1"/>
</dbReference>
<feature type="transmembrane region" description="Helical" evidence="11">
    <location>
        <begin position="472"/>
        <end position="496"/>
    </location>
</feature>
<dbReference type="RefSeq" id="XP_030386065.1">
    <property type="nucleotide sequence ID" value="XM_030530205.1"/>
</dbReference>
<feature type="transmembrane region" description="Helical" evidence="11">
    <location>
        <begin position="448"/>
        <end position="466"/>
    </location>
</feature>
<dbReference type="Proteomes" id="UP000504634">
    <property type="component" value="Unplaced"/>
</dbReference>
<keyword evidence="6" id="KW-0249">Electron transport</keyword>
<evidence type="ECO:0000259" key="14">
    <source>
        <dbReference type="PROSITE" id="PS50939"/>
    </source>
</evidence>
<evidence type="ECO:0000256" key="12">
    <source>
        <dbReference type="SAM" id="SignalP"/>
    </source>
</evidence>
<dbReference type="SMART" id="SM00665">
    <property type="entry name" value="B561"/>
    <property type="match status" value="1"/>
</dbReference>
<keyword evidence="8" id="KW-0408">Iron</keyword>
<dbReference type="PANTHER" id="PTHR45828">
    <property type="entry name" value="CYTOCHROME B561/FERRIC REDUCTASE TRANSMEMBRANE"/>
    <property type="match status" value="1"/>
</dbReference>
<name>A0A6J2UD49_DROLE</name>
<dbReference type="InterPro" id="IPR042307">
    <property type="entry name" value="Reeler_sf"/>
</dbReference>
<evidence type="ECO:0000256" key="9">
    <source>
        <dbReference type="ARBA" id="ARBA00023136"/>
    </source>
</evidence>
<evidence type="ECO:0000256" key="3">
    <source>
        <dbReference type="ARBA" id="ARBA00009195"/>
    </source>
</evidence>
<dbReference type="Gene3D" id="1.20.120.1770">
    <property type="match status" value="1"/>
</dbReference>
<feature type="chain" id="PRO_5026716755" evidence="12">
    <location>
        <begin position="29"/>
        <end position="653"/>
    </location>
</feature>
<dbReference type="GO" id="GO:0140571">
    <property type="term" value="F:transmembrane ascorbate ferrireductase activity"/>
    <property type="evidence" value="ECO:0007669"/>
    <property type="project" value="TreeGrafter"/>
</dbReference>
<dbReference type="CDD" id="cd09628">
    <property type="entry name" value="DOMON_SDR_2_like"/>
    <property type="match status" value="1"/>
</dbReference>
<dbReference type="CDD" id="cd08760">
    <property type="entry name" value="Cyt_b561_FRRS1_like"/>
    <property type="match status" value="1"/>
</dbReference>
<dbReference type="PANTHER" id="PTHR45828:SF38">
    <property type="entry name" value="FERRIC-CHELATE REDUCTASE 1 HOMOLOG-RELATED"/>
    <property type="match status" value="1"/>
</dbReference>
<keyword evidence="16" id="KW-1185">Reference proteome</keyword>
<dbReference type="GO" id="GO:0016020">
    <property type="term" value="C:membrane"/>
    <property type="evidence" value="ECO:0007669"/>
    <property type="project" value="UniProtKB-SubCell"/>
</dbReference>
<evidence type="ECO:0000256" key="7">
    <source>
        <dbReference type="ARBA" id="ARBA00022989"/>
    </source>
</evidence>
<feature type="domain" description="DOMON" evidence="13">
    <location>
        <begin position="241"/>
        <end position="364"/>
    </location>
</feature>
<accession>A0A6J2UD49</accession>
<dbReference type="OrthoDB" id="6372137at2759"/>
<dbReference type="InterPro" id="IPR005018">
    <property type="entry name" value="DOMON_domain"/>
</dbReference>
<comment type="cofactor">
    <cofactor evidence="1">
        <name>heme b</name>
        <dbReference type="ChEBI" id="CHEBI:60344"/>
    </cofactor>
</comment>
<feature type="domain" description="Reelin" evidence="15">
    <location>
        <begin position="23"/>
        <end position="190"/>
    </location>
</feature>
<dbReference type="PROSITE" id="PS51019">
    <property type="entry name" value="REELIN"/>
    <property type="match status" value="1"/>
</dbReference>
<evidence type="ECO:0000313" key="17">
    <source>
        <dbReference type="RefSeq" id="XP_030386065.1"/>
    </source>
</evidence>
<keyword evidence="9 11" id="KW-0472">Membrane</keyword>
<evidence type="ECO:0000259" key="15">
    <source>
        <dbReference type="PROSITE" id="PS51019"/>
    </source>
</evidence>
<organism evidence="16 17">
    <name type="scientific">Drosophila lebanonensis</name>
    <name type="common">Fruit fly</name>
    <name type="synonym">Scaptodrosophila lebanonensis</name>
    <dbReference type="NCBI Taxonomy" id="7225"/>
    <lineage>
        <taxon>Eukaryota</taxon>
        <taxon>Metazoa</taxon>
        <taxon>Ecdysozoa</taxon>
        <taxon>Arthropoda</taxon>
        <taxon>Hexapoda</taxon>
        <taxon>Insecta</taxon>
        <taxon>Pterygota</taxon>
        <taxon>Neoptera</taxon>
        <taxon>Endopterygota</taxon>
        <taxon>Diptera</taxon>
        <taxon>Brachycera</taxon>
        <taxon>Muscomorpha</taxon>
        <taxon>Ephydroidea</taxon>
        <taxon>Drosophilidae</taxon>
        <taxon>Scaptodrosophila</taxon>
    </lineage>
</organism>
<dbReference type="PROSITE" id="PS50836">
    <property type="entry name" value="DOMON"/>
    <property type="match status" value="1"/>
</dbReference>
<keyword evidence="12" id="KW-0732">Signal</keyword>
<feature type="transmembrane region" description="Helical" evidence="11">
    <location>
        <begin position="407"/>
        <end position="427"/>
    </location>
</feature>
<keyword evidence="5 11" id="KW-0812">Transmembrane</keyword>
<dbReference type="InterPro" id="IPR006593">
    <property type="entry name" value="Cyt_b561/ferric_Rdtase_TM"/>
</dbReference>
<comment type="similarity">
    <text evidence="3">Belongs to the FRRS1 family.</text>
</comment>
<evidence type="ECO:0000256" key="2">
    <source>
        <dbReference type="ARBA" id="ARBA00004141"/>
    </source>
</evidence>
<dbReference type="Pfam" id="PF03351">
    <property type="entry name" value="DOMON"/>
    <property type="match status" value="1"/>
</dbReference>
<gene>
    <name evidence="17" type="primary">LOC115632911</name>
</gene>
<feature type="signal peptide" evidence="12">
    <location>
        <begin position="1"/>
        <end position="28"/>
    </location>
</feature>